<protein>
    <submittedName>
        <fullName evidence="1">Uncharacterized protein</fullName>
    </submittedName>
</protein>
<gene>
    <name evidence="1" type="ORF">niasHS_009902</name>
</gene>
<dbReference type="SUPFAM" id="SSF53098">
    <property type="entry name" value="Ribonuclease H-like"/>
    <property type="match status" value="1"/>
</dbReference>
<dbReference type="InterPro" id="IPR012337">
    <property type="entry name" value="RNaseH-like_sf"/>
</dbReference>
<dbReference type="AlphaFoldDB" id="A0ABD2JCW0"/>
<accession>A0ABD2JCW0</accession>
<reference evidence="1 2" key="1">
    <citation type="submission" date="2024-10" db="EMBL/GenBank/DDBJ databases">
        <authorList>
            <person name="Kim D."/>
        </authorList>
    </citation>
    <scope>NUCLEOTIDE SEQUENCE [LARGE SCALE GENOMIC DNA]</scope>
    <source>
        <strain evidence="1">Taebaek</strain>
    </source>
</reference>
<evidence type="ECO:0000313" key="1">
    <source>
        <dbReference type="EMBL" id="KAL3088451.1"/>
    </source>
</evidence>
<organism evidence="1 2">
    <name type="scientific">Heterodera schachtii</name>
    <name type="common">Sugarbeet cyst nematode worm</name>
    <name type="synonym">Tylenchus schachtii</name>
    <dbReference type="NCBI Taxonomy" id="97005"/>
    <lineage>
        <taxon>Eukaryota</taxon>
        <taxon>Metazoa</taxon>
        <taxon>Ecdysozoa</taxon>
        <taxon>Nematoda</taxon>
        <taxon>Chromadorea</taxon>
        <taxon>Rhabditida</taxon>
        <taxon>Tylenchina</taxon>
        <taxon>Tylenchomorpha</taxon>
        <taxon>Tylenchoidea</taxon>
        <taxon>Heteroderidae</taxon>
        <taxon>Heteroderinae</taxon>
        <taxon>Heterodera</taxon>
    </lineage>
</organism>
<sequence length="353" mass="40079">MDNFPPKRPVNFSIDRILAKRPRQGFLINQLLGIVQHGGVKAAKDYYVKVKTKFIIEDVPSNPEGLLVGIFQHCTDEAVADSPVHCWMVGTSRFYAPNTNNTIDTILNHFKKVAQSKQQQKVTLWGEPFTVTITTLNRDGLPYKRRVKSFRDSFNLMPMALASLVPSFGLDVEDKPFFPHMANRPENYGRQIHPTQEDYLPFLLDEALASFFTNDVGILMAALVAFRREFFEVSRRNEGIVAERAASNEHHDGIDGLKECMTISGACMKHFRTNHRPAGHLAIVPERGYDNAQNQSLLALRFLHWYAEEYDVQVQSAHSAGGEKRIGQYSVDGWIEAKRRVTEVNGNFRSKII</sequence>
<dbReference type="EMBL" id="JBICCN010000157">
    <property type="protein sequence ID" value="KAL3088451.1"/>
    <property type="molecule type" value="Genomic_DNA"/>
</dbReference>
<comment type="caution">
    <text evidence="1">The sequence shown here is derived from an EMBL/GenBank/DDBJ whole genome shotgun (WGS) entry which is preliminary data.</text>
</comment>
<name>A0ABD2JCW0_HETSC</name>
<evidence type="ECO:0000313" key="2">
    <source>
        <dbReference type="Proteomes" id="UP001620645"/>
    </source>
</evidence>
<proteinExistence type="predicted"/>
<dbReference type="Gene3D" id="3.30.420.10">
    <property type="entry name" value="Ribonuclease H-like superfamily/Ribonuclease H"/>
    <property type="match status" value="1"/>
</dbReference>
<dbReference type="Proteomes" id="UP001620645">
    <property type="component" value="Unassembled WGS sequence"/>
</dbReference>
<keyword evidence="2" id="KW-1185">Reference proteome</keyword>
<dbReference type="InterPro" id="IPR036397">
    <property type="entry name" value="RNaseH_sf"/>
</dbReference>